<reference evidence="1 2" key="1">
    <citation type="journal article" date="2016" name="Mol. Biol. Evol.">
        <title>Comparative Genomics of Early-Diverging Mushroom-Forming Fungi Provides Insights into the Origins of Lignocellulose Decay Capabilities.</title>
        <authorList>
            <person name="Nagy L.G."/>
            <person name="Riley R."/>
            <person name="Tritt A."/>
            <person name="Adam C."/>
            <person name="Daum C."/>
            <person name="Floudas D."/>
            <person name="Sun H."/>
            <person name="Yadav J.S."/>
            <person name="Pangilinan J."/>
            <person name="Larsson K.H."/>
            <person name="Matsuura K."/>
            <person name="Barry K."/>
            <person name="Labutti K."/>
            <person name="Kuo R."/>
            <person name="Ohm R.A."/>
            <person name="Bhattacharya S.S."/>
            <person name="Shirouzu T."/>
            <person name="Yoshinaga Y."/>
            <person name="Martin F.M."/>
            <person name="Grigoriev I.V."/>
            <person name="Hibbett D.S."/>
        </authorList>
    </citation>
    <scope>NUCLEOTIDE SEQUENCE [LARGE SCALE GENOMIC DNA]</scope>
    <source>
        <strain evidence="1 2">HHB12733</strain>
    </source>
</reference>
<accession>A0A165JPU0</accession>
<sequence>MQTHEQPRGSRACTRRTRARRIIGTLSVKRRPVVPKLPCLHRSSLDSHAQRTGDGTAWPGGRSRGPLPPCPPCSCTRPGQRNTHPGNEDTCGGSRWMTCEILSSPSHARPLLPCNHSSPSSPLTTASPRPDFIANVIRSFIPSPSQAAHIWHHDLQNIKIPTISVKQISSLFRTLVTVT</sequence>
<name>A0A165JPU0_9BASI</name>
<dbReference type="InParanoid" id="A0A165JPU0"/>
<dbReference type="EMBL" id="KV423918">
    <property type="protein sequence ID" value="KZT62119.1"/>
    <property type="molecule type" value="Genomic_DNA"/>
</dbReference>
<gene>
    <name evidence="1" type="ORF">CALCODRAFT_277815</name>
</gene>
<keyword evidence="2" id="KW-1185">Reference proteome</keyword>
<dbReference type="Proteomes" id="UP000076842">
    <property type="component" value="Unassembled WGS sequence"/>
</dbReference>
<organism evidence="1 2">
    <name type="scientific">Calocera cornea HHB12733</name>
    <dbReference type="NCBI Taxonomy" id="1353952"/>
    <lineage>
        <taxon>Eukaryota</taxon>
        <taxon>Fungi</taxon>
        <taxon>Dikarya</taxon>
        <taxon>Basidiomycota</taxon>
        <taxon>Agaricomycotina</taxon>
        <taxon>Dacrymycetes</taxon>
        <taxon>Dacrymycetales</taxon>
        <taxon>Dacrymycetaceae</taxon>
        <taxon>Calocera</taxon>
    </lineage>
</organism>
<protein>
    <submittedName>
        <fullName evidence="1">Uncharacterized protein</fullName>
    </submittedName>
</protein>
<evidence type="ECO:0000313" key="1">
    <source>
        <dbReference type="EMBL" id="KZT62119.1"/>
    </source>
</evidence>
<proteinExistence type="predicted"/>
<evidence type="ECO:0000313" key="2">
    <source>
        <dbReference type="Proteomes" id="UP000076842"/>
    </source>
</evidence>
<dbReference type="AlphaFoldDB" id="A0A165JPU0"/>